<protein>
    <recommendedName>
        <fullName evidence="7">Rieske domain-containing protein</fullName>
    </recommendedName>
</protein>
<organism evidence="8 9">
    <name type="scientific">Tetradesmus obliquus</name>
    <name type="common">Green alga</name>
    <name type="synonym">Acutodesmus obliquus</name>
    <dbReference type="NCBI Taxonomy" id="3088"/>
    <lineage>
        <taxon>Eukaryota</taxon>
        <taxon>Viridiplantae</taxon>
        <taxon>Chlorophyta</taxon>
        <taxon>core chlorophytes</taxon>
        <taxon>Chlorophyceae</taxon>
        <taxon>CS clade</taxon>
        <taxon>Sphaeropleales</taxon>
        <taxon>Scenedesmaceae</taxon>
        <taxon>Tetradesmus</taxon>
    </lineage>
</organism>
<evidence type="ECO:0000256" key="2">
    <source>
        <dbReference type="ARBA" id="ARBA00022723"/>
    </source>
</evidence>
<proteinExistence type="predicted"/>
<gene>
    <name evidence="8" type="ORF">OEZ85_001175</name>
</gene>
<reference evidence="8 9" key="1">
    <citation type="submission" date="2023-05" db="EMBL/GenBank/DDBJ databases">
        <title>A 100% complete, gapless, phased diploid assembly of the Scenedesmus obliquus UTEX 3031 genome.</title>
        <authorList>
            <person name="Biondi T.C."/>
            <person name="Hanschen E.R."/>
            <person name="Kwon T."/>
            <person name="Eng W."/>
            <person name="Kruse C.P.S."/>
            <person name="Koehler S.I."/>
            <person name="Kunde Y."/>
            <person name="Gleasner C.D."/>
            <person name="You Mak K.T."/>
            <person name="Polle J."/>
            <person name="Hovde B.T."/>
            <person name="Starkenburg S.R."/>
        </authorList>
    </citation>
    <scope>NUCLEOTIDE SEQUENCE [LARGE SCALE GENOMIC DNA]</scope>
    <source>
        <strain evidence="8 9">DOE0152z</strain>
    </source>
</reference>
<dbReference type="PROSITE" id="PS51296">
    <property type="entry name" value="RIESKE"/>
    <property type="match status" value="1"/>
</dbReference>
<accession>A0ABY8UML1</accession>
<keyword evidence="4" id="KW-0408">Iron</keyword>
<keyword evidence="2" id="KW-0479">Metal-binding</keyword>
<name>A0ABY8UML1_TETOB</name>
<evidence type="ECO:0000259" key="7">
    <source>
        <dbReference type="PROSITE" id="PS51296"/>
    </source>
</evidence>
<dbReference type="CDD" id="cd03469">
    <property type="entry name" value="Rieske_RO_Alpha_N"/>
    <property type="match status" value="1"/>
</dbReference>
<keyword evidence="5" id="KW-0411">Iron-sulfur</keyword>
<dbReference type="Proteomes" id="UP001244341">
    <property type="component" value="Chromosome 15b"/>
</dbReference>
<dbReference type="Gene3D" id="3.90.380.10">
    <property type="entry name" value="Naphthalene 1,2-dioxygenase Alpha Subunit, Chain A, domain 1"/>
    <property type="match status" value="1"/>
</dbReference>
<dbReference type="EMBL" id="CP126222">
    <property type="protein sequence ID" value="WIA22779.1"/>
    <property type="molecule type" value="Genomic_DNA"/>
</dbReference>
<sequence>MILNANTRLASCTGSRAQSRLPAAAAPARPCSSRPVLPRRMVTARASTPSSSDNEEVQQPAAPQQPAAASAASVVAAAPARAEASPFLDPLVRSLILGVGAGMLCETGHVLFKALSLAETGALPSPFTPGALAAFSPNFIADHAVAIGAWLLLYVVEAAAIMGVMSRNPNQPANELLQQINGWPLLPRKIFPASLTLVKEALSNTLEFATSATAAGPSSSSTAAAAAILNSAAAGDIAAAAAAAAAAPSAITAAPPGLSKELEKTLDDIEAVAAGKAGPAVQDAPAKKPAAGPIKPKERLAKAAPKGLGGSVLQPPAEKQQQQQQQQQSRREKELADRKAYLKNFWYAAALSSALPKDGKMPLGVDILGSRITLFRDETGKVVAVDDTCPHRGAPLGEGWTTTDKATGKKCVVCPYHGWSFDSEGKLRDVPSATHGSWPKRPLIGSYAVEERGGFIWLFYGSPSLPAEERPPIPFTPELEDPAWRAAPACLLRRWPPIPFTPELEDPAWRAVYGEIEFDCGHWGVFENAIDMAHIHYLHGDSFGNAEKPAVMDMATTRDTFETACNFRIHNKPVNKMWEWTAVPSVPVNARAMLPSSSSVTIELAHGVKMITFVNTVPISATKAINRFCLIRNFALAPAFDFMARDNMYKILGEDKVMVDKLAPQRLEQEYSLAPDAPQIAFRQLRQEWVDMGYTVPAEDELPRRGLLPRDI</sequence>
<dbReference type="InterPro" id="IPR036922">
    <property type="entry name" value="Rieske_2Fe-2S_sf"/>
</dbReference>
<keyword evidence="9" id="KW-1185">Reference proteome</keyword>
<dbReference type="Pfam" id="PF00355">
    <property type="entry name" value="Rieske"/>
    <property type="match status" value="1"/>
</dbReference>
<evidence type="ECO:0000256" key="4">
    <source>
        <dbReference type="ARBA" id="ARBA00023004"/>
    </source>
</evidence>
<evidence type="ECO:0000256" key="3">
    <source>
        <dbReference type="ARBA" id="ARBA00023002"/>
    </source>
</evidence>
<dbReference type="SUPFAM" id="SSF55961">
    <property type="entry name" value="Bet v1-like"/>
    <property type="match status" value="1"/>
</dbReference>
<feature type="compositionally biased region" description="Low complexity" evidence="6">
    <location>
        <begin position="15"/>
        <end position="35"/>
    </location>
</feature>
<keyword evidence="3" id="KW-0560">Oxidoreductase</keyword>
<dbReference type="Pfam" id="PF19112">
    <property type="entry name" value="VanA_C"/>
    <property type="match status" value="1"/>
</dbReference>
<dbReference type="Gene3D" id="2.102.10.10">
    <property type="entry name" value="Rieske [2Fe-2S] iron-sulphur domain"/>
    <property type="match status" value="1"/>
</dbReference>
<keyword evidence="1" id="KW-0001">2Fe-2S</keyword>
<dbReference type="PANTHER" id="PTHR21266:SF60">
    <property type="entry name" value="3-KETOSTEROID-9-ALPHA-MONOOXYGENASE, OXYGENASE COMPONENT"/>
    <property type="match status" value="1"/>
</dbReference>
<dbReference type="InterPro" id="IPR044043">
    <property type="entry name" value="VanA_C_cat"/>
</dbReference>
<evidence type="ECO:0000256" key="5">
    <source>
        <dbReference type="ARBA" id="ARBA00023014"/>
    </source>
</evidence>
<dbReference type="InterPro" id="IPR017941">
    <property type="entry name" value="Rieske_2Fe-2S"/>
</dbReference>
<evidence type="ECO:0000313" key="8">
    <source>
        <dbReference type="EMBL" id="WIA22779.1"/>
    </source>
</evidence>
<feature type="region of interest" description="Disordered" evidence="6">
    <location>
        <begin position="14"/>
        <end position="65"/>
    </location>
</feature>
<evidence type="ECO:0000256" key="6">
    <source>
        <dbReference type="SAM" id="MobiDB-lite"/>
    </source>
</evidence>
<dbReference type="InterPro" id="IPR050584">
    <property type="entry name" value="Cholesterol_7-desaturase"/>
</dbReference>
<dbReference type="SUPFAM" id="SSF50022">
    <property type="entry name" value="ISP domain"/>
    <property type="match status" value="1"/>
</dbReference>
<dbReference type="PANTHER" id="PTHR21266">
    <property type="entry name" value="IRON-SULFUR DOMAIN CONTAINING PROTEIN"/>
    <property type="match status" value="1"/>
</dbReference>
<evidence type="ECO:0000313" key="9">
    <source>
        <dbReference type="Proteomes" id="UP001244341"/>
    </source>
</evidence>
<feature type="domain" description="Rieske" evidence="7">
    <location>
        <begin position="346"/>
        <end position="458"/>
    </location>
</feature>
<evidence type="ECO:0000256" key="1">
    <source>
        <dbReference type="ARBA" id="ARBA00022714"/>
    </source>
</evidence>
<feature type="region of interest" description="Disordered" evidence="6">
    <location>
        <begin position="277"/>
        <end position="335"/>
    </location>
</feature>